<dbReference type="PANTHER" id="PTHR43344:SF13">
    <property type="entry name" value="PHOSPHATASE RV3661-RELATED"/>
    <property type="match status" value="1"/>
</dbReference>
<dbReference type="Pfam" id="PF12710">
    <property type="entry name" value="HAD"/>
    <property type="match status" value="1"/>
</dbReference>
<dbReference type="EMBL" id="AP024488">
    <property type="protein sequence ID" value="BCS96574.1"/>
    <property type="molecule type" value="Genomic_DNA"/>
</dbReference>
<organism evidence="4 5">
    <name type="scientific">Desulfoluna limicola</name>
    <dbReference type="NCBI Taxonomy" id="2810562"/>
    <lineage>
        <taxon>Bacteria</taxon>
        <taxon>Pseudomonadati</taxon>
        <taxon>Thermodesulfobacteriota</taxon>
        <taxon>Desulfobacteria</taxon>
        <taxon>Desulfobacterales</taxon>
        <taxon>Desulfolunaceae</taxon>
        <taxon>Desulfoluna</taxon>
    </lineage>
</organism>
<dbReference type="Gene3D" id="1.20.1440.100">
    <property type="entry name" value="SG protein - dephosphorylation function"/>
    <property type="match status" value="1"/>
</dbReference>
<dbReference type="InterPro" id="IPR050582">
    <property type="entry name" value="HAD-like_SerB"/>
</dbReference>
<evidence type="ECO:0000256" key="3">
    <source>
        <dbReference type="ARBA" id="ARBA00022842"/>
    </source>
</evidence>
<evidence type="ECO:0000256" key="2">
    <source>
        <dbReference type="ARBA" id="ARBA00022801"/>
    </source>
</evidence>
<dbReference type="Gene3D" id="3.40.50.1000">
    <property type="entry name" value="HAD superfamily/HAD-like"/>
    <property type="match status" value="1"/>
</dbReference>
<keyword evidence="1" id="KW-0479">Metal-binding</keyword>
<name>A0ABM7PHH2_9BACT</name>
<dbReference type="NCBIfam" id="TIGR01490">
    <property type="entry name" value="HAD-SF-IB-hyp1"/>
    <property type="match status" value="1"/>
</dbReference>
<accession>A0ABM7PHH2</accession>
<dbReference type="InterPro" id="IPR023214">
    <property type="entry name" value="HAD_sf"/>
</dbReference>
<keyword evidence="3" id="KW-0460">Magnesium</keyword>
<dbReference type="SUPFAM" id="SSF56784">
    <property type="entry name" value="HAD-like"/>
    <property type="match status" value="1"/>
</dbReference>
<keyword evidence="2" id="KW-0378">Hydrolase</keyword>
<protein>
    <submittedName>
        <fullName evidence="4">Morphological differentiation-associated protein</fullName>
    </submittedName>
</protein>
<dbReference type="PANTHER" id="PTHR43344">
    <property type="entry name" value="PHOSPHOSERINE PHOSPHATASE"/>
    <property type="match status" value="1"/>
</dbReference>
<evidence type="ECO:0000313" key="5">
    <source>
        <dbReference type="Proteomes" id="UP001320148"/>
    </source>
</evidence>
<dbReference type="Proteomes" id="UP001320148">
    <property type="component" value="Chromosome"/>
</dbReference>
<sequence length="222" mass="25298">MTRTAAFFDFDRTLIAADSQREEALSLVRKHRPSLLYPFRLLKVVAAEPFYKKNLIDHDRYNRIYLTSYKGIPLARLQAHAENLYKTQLKPLLFQEMLARMEAHRSRGHLIIVVSATSSHLIEPFIEECSPDAWVATPIETNDNGICTGRPDSNVCVGREKARAMERIAERLDISLETSHAYSDHHADLEFLEAVGHPTVVNPTPLLAEIANERGWQVKRVP</sequence>
<reference evidence="4 5" key="1">
    <citation type="submission" date="2021-02" db="EMBL/GenBank/DDBJ databases">
        <title>Complete genome of Desulfoluna sp. strain ASN36.</title>
        <authorList>
            <person name="Takahashi A."/>
            <person name="Kojima H."/>
            <person name="Fukui M."/>
        </authorList>
    </citation>
    <scope>NUCLEOTIDE SEQUENCE [LARGE SCALE GENOMIC DNA]</scope>
    <source>
        <strain evidence="4 5">ASN36</strain>
    </source>
</reference>
<proteinExistence type="predicted"/>
<dbReference type="NCBIfam" id="TIGR01488">
    <property type="entry name" value="HAD-SF-IB"/>
    <property type="match status" value="1"/>
</dbReference>
<evidence type="ECO:0000313" key="4">
    <source>
        <dbReference type="EMBL" id="BCS96574.1"/>
    </source>
</evidence>
<dbReference type="RefSeq" id="WP_236892878.1">
    <property type="nucleotide sequence ID" value="NZ_AP024488.1"/>
</dbReference>
<gene>
    <name evidence="4" type="ORF">DSLASN_22060</name>
</gene>
<keyword evidence="5" id="KW-1185">Reference proteome</keyword>
<evidence type="ECO:0000256" key="1">
    <source>
        <dbReference type="ARBA" id="ARBA00022723"/>
    </source>
</evidence>
<dbReference type="InterPro" id="IPR006385">
    <property type="entry name" value="HAD_hydro_SerB1"/>
</dbReference>
<dbReference type="InterPro" id="IPR036412">
    <property type="entry name" value="HAD-like_sf"/>
</dbReference>